<accession>A0A3Q2W4M9</accession>
<dbReference type="PANTHER" id="PTHR34488:SF1">
    <property type="entry name" value="SI:CH211-245H14.1-RELATED"/>
    <property type="match status" value="1"/>
</dbReference>
<name>A0A3Q2W4M9_HAPBU</name>
<evidence type="ECO:0000313" key="1">
    <source>
        <dbReference type="Ensembl" id="ENSHBUP00000016119.1"/>
    </source>
</evidence>
<organism evidence="1 2">
    <name type="scientific">Haplochromis burtoni</name>
    <name type="common">Burton's mouthbrooder</name>
    <name type="synonym">Chromis burtoni</name>
    <dbReference type="NCBI Taxonomy" id="8153"/>
    <lineage>
        <taxon>Eukaryota</taxon>
        <taxon>Metazoa</taxon>
        <taxon>Chordata</taxon>
        <taxon>Craniata</taxon>
        <taxon>Vertebrata</taxon>
        <taxon>Euteleostomi</taxon>
        <taxon>Actinopterygii</taxon>
        <taxon>Neopterygii</taxon>
        <taxon>Teleostei</taxon>
        <taxon>Neoteleostei</taxon>
        <taxon>Acanthomorphata</taxon>
        <taxon>Ovalentaria</taxon>
        <taxon>Cichlomorphae</taxon>
        <taxon>Cichliformes</taxon>
        <taxon>Cichlidae</taxon>
        <taxon>African cichlids</taxon>
        <taxon>Pseudocrenilabrinae</taxon>
        <taxon>Haplochromini</taxon>
        <taxon>Haplochromis</taxon>
    </lineage>
</organism>
<dbReference type="AlphaFoldDB" id="A0A3Q2W4M9"/>
<dbReference type="PANTHER" id="PTHR34488">
    <property type="entry name" value="SI:CH211-245H14.1-RELATED"/>
    <property type="match status" value="1"/>
</dbReference>
<protein>
    <submittedName>
        <fullName evidence="1">Uncharacterized protein</fullName>
    </submittedName>
</protein>
<sequence>GERLLDEKMISFGQREVNSPEECDYLLVFCPAVSRVGTDITDALSNLPFDLVASVLTGSKPMILVVMHHTINPHYVVSKSQRQVNNGNVHLTVDCLFYEDKLLNSGAWNCKSILKKILNFLFYDFPLCWTNTISTLFDWCRVSQHHIMFYDSGLRRDELSGLCVWAGGGEDPNAGLVETGFQLKKASHLSFIAGKEQNINRTMNAENRNTQAGSKGTTRH</sequence>
<keyword evidence="2" id="KW-1185">Reference proteome</keyword>
<dbReference type="Ensembl" id="ENSHBUT00000024555.1">
    <property type="protein sequence ID" value="ENSHBUP00000016119.1"/>
    <property type="gene ID" value="ENSHBUG00000018056.1"/>
</dbReference>
<reference evidence="1" key="2">
    <citation type="submission" date="2025-09" db="UniProtKB">
        <authorList>
            <consortium name="Ensembl"/>
        </authorList>
    </citation>
    <scope>IDENTIFICATION</scope>
</reference>
<evidence type="ECO:0000313" key="2">
    <source>
        <dbReference type="Proteomes" id="UP000264840"/>
    </source>
</evidence>
<reference evidence="1" key="1">
    <citation type="submission" date="2025-08" db="UniProtKB">
        <authorList>
            <consortium name="Ensembl"/>
        </authorList>
    </citation>
    <scope>IDENTIFICATION</scope>
</reference>
<proteinExistence type="predicted"/>
<dbReference type="GeneTree" id="ENSGT00940000164220"/>
<dbReference type="Proteomes" id="UP000264840">
    <property type="component" value="Unplaced"/>
</dbReference>